<comment type="caution">
    <text evidence="2">The sequence shown here is derived from an EMBL/GenBank/DDBJ whole genome shotgun (WGS) entry which is preliminary data.</text>
</comment>
<feature type="region of interest" description="Disordered" evidence="1">
    <location>
        <begin position="1"/>
        <end position="87"/>
    </location>
</feature>
<proteinExistence type="predicted"/>
<feature type="compositionally biased region" description="Basic and acidic residues" evidence="1">
    <location>
        <begin position="29"/>
        <end position="76"/>
    </location>
</feature>
<evidence type="ECO:0000313" key="3">
    <source>
        <dbReference type="Proteomes" id="UP001066276"/>
    </source>
</evidence>
<evidence type="ECO:0000313" key="2">
    <source>
        <dbReference type="EMBL" id="KAJ1179571.1"/>
    </source>
</evidence>
<protein>
    <submittedName>
        <fullName evidence="2">Uncharacterized protein</fullName>
    </submittedName>
</protein>
<keyword evidence="3" id="KW-1185">Reference proteome</keyword>
<reference evidence="2" key="1">
    <citation type="journal article" date="2022" name="bioRxiv">
        <title>Sequencing and chromosome-scale assembly of the giantPleurodeles waltlgenome.</title>
        <authorList>
            <person name="Brown T."/>
            <person name="Elewa A."/>
            <person name="Iarovenko S."/>
            <person name="Subramanian E."/>
            <person name="Araus A.J."/>
            <person name="Petzold A."/>
            <person name="Susuki M."/>
            <person name="Suzuki K.-i.T."/>
            <person name="Hayashi T."/>
            <person name="Toyoda A."/>
            <person name="Oliveira C."/>
            <person name="Osipova E."/>
            <person name="Leigh N.D."/>
            <person name="Simon A."/>
            <person name="Yun M.H."/>
        </authorList>
    </citation>
    <scope>NUCLEOTIDE SEQUENCE</scope>
    <source>
        <strain evidence="2">20211129_DDA</strain>
        <tissue evidence="2">Liver</tissue>
    </source>
</reference>
<accession>A0AAV7TTI0</accession>
<organism evidence="2 3">
    <name type="scientific">Pleurodeles waltl</name>
    <name type="common">Iberian ribbed newt</name>
    <dbReference type="NCBI Taxonomy" id="8319"/>
    <lineage>
        <taxon>Eukaryota</taxon>
        <taxon>Metazoa</taxon>
        <taxon>Chordata</taxon>
        <taxon>Craniata</taxon>
        <taxon>Vertebrata</taxon>
        <taxon>Euteleostomi</taxon>
        <taxon>Amphibia</taxon>
        <taxon>Batrachia</taxon>
        <taxon>Caudata</taxon>
        <taxon>Salamandroidea</taxon>
        <taxon>Salamandridae</taxon>
        <taxon>Pleurodelinae</taxon>
        <taxon>Pleurodeles</taxon>
    </lineage>
</organism>
<gene>
    <name evidence="2" type="ORF">NDU88_004805</name>
</gene>
<dbReference type="Proteomes" id="UP001066276">
    <property type="component" value="Chromosome 3_2"/>
</dbReference>
<dbReference type="AlphaFoldDB" id="A0AAV7TTI0"/>
<feature type="compositionally biased region" description="Basic residues" evidence="1">
    <location>
        <begin position="77"/>
        <end position="87"/>
    </location>
</feature>
<dbReference type="EMBL" id="JANPWB010000006">
    <property type="protein sequence ID" value="KAJ1179571.1"/>
    <property type="molecule type" value="Genomic_DNA"/>
</dbReference>
<sequence>MALKPARIAEIPESPWGTRRNMFLSSTMERADISRSRWDKTPEEEGSEKKDREEAEDREPEEHCAQEKRCGREMMKAGRRRVNNVDE</sequence>
<evidence type="ECO:0000256" key="1">
    <source>
        <dbReference type="SAM" id="MobiDB-lite"/>
    </source>
</evidence>
<name>A0AAV7TTI0_PLEWA</name>